<dbReference type="GO" id="GO:0016758">
    <property type="term" value="F:hexosyltransferase activity"/>
    <property type="evidence" value="ECO:0007669"/>
    <property type="project" value="UniProtKB-ARBA"/>
</dbReference>
<dbReference type="CDD" id="cd03784">
    <property type="entry name" value="GT1_Gtf-like"/>
    <property type="match status" value="1"/>
</dbReference>
<dbReference type="Gene3D" id="3.40.50.2000">
    <property type="entry name" value="Glycogen Phosphorylase B"/>
    <property type="match status" value="2"/>
</dbReference>
<proteinExistence type="predicted"/>
<organism evidence="2 3">
    <name type="scientific">Mycolicibacterium hippocampi</name>
    <dbReference type="NCBI Taxonomy" id="659824"/>
    <lineage>
        <taxon>Bacteria</taxon>
        <taxon>Bacillati</taxon>
        <taxon>Actinomycetota</taxon>
        <taxon>Actinomycetes</taxon>
        <taxon>Mycobacteriales</taxon>
        <taxon>Mycobacteriaceae</taxon>
        <taxon>Mycolicibacterium</taxon>
    </lineage>
</organism>
<comment type="caution">
    <text evidence="2">The sequence shown here is derived from an EMBL/GenBank/DDBJ whole genome shotgun (WGS) entry which is preliminary data.</text>
</comment>
<dbReference type="EMBL" id="JABFYL010000039">
    <property type="protein sequence ID" value="NVN51948.1"/>
    <property type="molecule type" value="Genomic_DNA"/>
</dbReference>
<evidence type="ECO:0000259" key="1">
    <source>
        <dbReference type="Pfam" id="PF06722"/>
    </source>
</evidence>
<dbReference type="PANTHER" id="PTHR48050:SF13">
    <property type="entry name" value="STEROL 3-BETA-GLUCOSYLTRANSFERASE UGT80A2"/>
    <property type="match status" value="1"/>
</dbReference>
<dbReference type="InterPro" id="IPR050426">
    <property type="entry name" value="Glycosyltransferase_28"/>
</dbReference>
<name>A0A850PMV5_9MYCO</name>
<dbReference type="Proteomes" id="UP000570517">
    <property type="component" value="Unassembled WGS sequence"/>
</dbReference>
<dbReference type="SUPFAM" id="SSF53756">
    <property type="entry name" value="UDP-Glycosyltransferase/glycogen phosphorylase"/>
    <property type="match status" value="1"/>
</dbReference>
<accession>A0A850PMV5</accession>
<reference evidence="2 3" key="1">
    <citation type="submission" date="2020-05" db="EMBL/GenBank/DDBJ databases">
        <title>Draft genome sequence of Mycobacterium hippocampi DL, isolated from European seabass, Dicentrarchus labrax, reared in fish farms.</title>
        <authorList>
            <person name="Stathopoulou P."/>
            <person name="Asimakis E."/>
            <person name="Tzokas K."/>
            <person name="Batargias C."/>
            <person name="Tsiamis G."/>
        </authorList>
    </citation>
    <scope>NUCLEOTIDE SEQUENCE [LARGE SCALE GENOMIC DNA]</scope>
    <source>
        <strain evidence="2 3">DL</strain>
    </source>
</reference>
<evidence type="ECO:0000313" key="2">
    <source>
        <dbReference type="EMBL" id="NVN51948.1"/>
    </source>
</evidence>
<keyword evidence="3" id="KW-1185">Reference proteome</keyword>
<gene>
    <name evidence="2" type="ORF">HLY00_1941</name>
</gene>
<sequence length="464" mass="51059">MSTLRVTSADIAVLSPLPAPLYVRVMAAQTPLTIMFWPESAYGPTNQCIGLASILRDRGHTIVFAAESSWAGKLEPLGFIEELVDLAEPADGAADEDPGKFWTDFIAETSPEFRKPTIEQLGSFIQPTYQALIDGARYCEPRLRQIVAEHRPDVIVEDNVVLFPALVTAGAPFVRIVSCSPLELPGEDVPPPFSGLPSADRGDWDAYRAEFDRTHRSMWADFDAWVREQGAAPLPDLEFMPRVNAANLYVYPAEADYLDARPLDDSWTRMDSSVRETDEDYVVPAELANRPDGSALVYLSLGSLGGADVGLMQRLVDVLGTSRHRFIVSKGPQADRITLPDNMVGAQMLPQTKVIPQVDLVISHGGNNTVTEALHFGKPLIVLPLFWDQYENAQRINELGFGLRLDTYGFTDSDLTDAVDRLFADAELRTRLDRLGAAVRARDGLRVGADVIERVGIEHRASVG</sequence>
<dbReference type="InterPro" id="IPR010610">
    <property type="entry name" value="EryCIII-like_C"/>
</dbReference>
<dbReference type="Pfam" id="PF06722">
    <property type="entry name" value="EryCIII-like_C"/>
    <property type="match status" value="1"/>
</dbReference>
<dbReference type="GO" id="GO:0008194">
    <property type="term" value="F:UDP-glycosyltransferase activity"/>
    <property type="evidence" value="ECO:0007669"/>
    <property type="project" value="InterPro"/>
</dbReference>
<dbReference type="GO" id="GO:0017000">
    <property type="term" value="P:antibiotic biosynthetic process"/>
    <property type="evidence" value="ECO:0007669"/>
    <property type="project" value="UniProtKB-ARBA"/>
</dbReference>
<feature type="domain" description="Erythromycin biosynthesis protein CIII-like C-terminal" evidence="1">
    <location>
        <begin position="324"/>
        <end position="435"/>
    </location>
</feature>
<dbReference type="AlphaFoldDB" id="A0A850PMV5"/>
<evidence type="ECO:0000313" key="3">
    <source>
        <dbReference type="Proteomes" id="UP000570517"/>
    </source>
</evidence>
<dbReference type="PANTHER" id="PTHR48050">
    <property type="entry name" value="STEROL 3-BETA-GLUCOSYLTRANSFERASE"/>
    <property type="match status" value="1"/>
</dbReference>
<dbReference type="InterPro" id="IPR002213">
    <property type="entry name" value="UDP_glucos_trans"/>
</dbReference>
<protein>
    <recommendedName>
        <fullName evidence="1">Erythromycin biosynthesis protein CIII-like C-terminal domain-containing protein</fullName>
    </recommendedName>
</protein>